<keyword evidence="4" id="KW-1185">Reference proteome</keyword>
<accession>W9RZW2</accession>
<feature type="region of interest" description="Disordered" evidence="1">
    <location>
        <begin position="124"/>
        <end position="144"/>
    </location>
</feature>
<evidence type="ECO:0000313" key="4">
    <source>
        <dbReference type="Proteomes" id="UP000030645"/>
    </source>
</evidence>
<sequence>MDKSSSKTALFLFWLFIISVQIPSTVQERQQIDQTTEENLSFTKVVGRTISLLKHSHRSSLEKIKTAMHEIQLQYFPPNLDFRGSDKANQGMMKDAVGKSLKTSQETVKASAESAAEVVGKTVHKTAKKASQDVSREESDAEFI</sequence>
<dbReference type="PANTHER" id="PTHR35463:SF10">
    <property type="entry name" value="TRANSMEMBRANE PROTEIN"/>
    <property type="match status" value="1"/>
</dbReference>
<organism evidence="3 4">
    <name type="scientific">Morus notabilis</name>
    <dbReference type="NCBI Taxonomy" id="981085"/>
    <lineage>
        <taxon>Eukaryota</taxon>
        <taxon>Viridiplantae</taxon>
        <taxon>Streptophyta</taxon>
        <taxon>Embryophyta</taxon>
        <taxon>Tracheophyta</taxon>
        <taxon>Spermatophyta</taxon>
        <taxon>Magnoliopsida</taxon>
        <taxon>eudicotyledons</taxon>
        <taxon>Gunneridae</taxon>
        <taxon>Pentapetalae</taxon>
        <taxon>rosids</taxon>
        <taxon>fabids</taxon>
        <taxon>Rosales</taxon>
        <taxon>Moraceae</taxon>
        <taxon>Moreae</taxon>
        <taxon>Morus</taxon>
    </lineage>
</organism>
<proteinExistence type="predicted"/>
<feature type="chain" id="PRO_5004930007" evidence="2">
    <location>
        <begin position="28"/>
        <end position="144"/>
    </location>
</feature>
<evidence type="ECO:0000256" key="1">
    <source>
        <dbReference type="SAM" id="MobiDB-lite"/>
    </source>
</evidence>
<keyword evidence="2" id="KW-0732">Signal</keyword>
<reference evidence="4" key="1">
    <citation type="submission" date="2013-01" db="EMBL/GenBank/DDBJ databases">
        <title>Draft Genome Sequence of a Mulberry Tree, Morus notabilis C.K. Schneid.</title>
        <authorList>
            <person name="He N."/>
            <person name="Zhao S."/>
        </authorList>
    </citation>
    <scope>NUCLEOTIDE SEQUENCE</scope>
</reference>
<protein>
    <submittedName>
        <fullName evidence="3">Uncharacterized protein</fullName>
    </submittedName>
</protein>
<name>W9RZW2_9ROSA</name>
<feature type="signal peptide" evidence="2">
    <location>
        <begin position="1"/>
        <end position="27"/>
    </location>
</feature>
<evidence type="ECO:0000256" key="2">
    <source>
        <dbReference type="SAM" id="SignalP"/>
    </source>
</evidence>
<dbReference type="PANTHER" id="PTHR35463">
    <property type="entry name" value="TRANSMEMBRANE PROTEIN"/>
    <property type="match status" value="1"/>
</dbReference>
<evidence type="ECO:0000313" key="3">
    <source>
        <dbReference type="EMBL" id="EXC19703.1"/>
    </source>
</evidence>
<gene>
    <name evidence="3" type="ORF">L484_008328</name>
</gene>
<dbReference type="EMBL" id="KE345890">
    <property type="protein sequence ID" value="EXC19703.1"/>
    <property type="molecule type" value="Genomic_DNA"/>
</dbReference>
<dbReference type="AlphaFoldDB" id="W9RZW2"/>
<dbReference type="Proteomes" id="UP000030645">
    <property type="component" value="Unassembled WGS sequence"/>
</dbReference>